<dbReference type="RefSeq" id="WP_122194354.1">
    <property type="nucleotide sequence ID" value="NZ_JBHSKC010000032.1"/>
</dbReference>
<dbReference type="GO" id="GO:0000976">
    <property type="term" value="F:transcription cis-regulatory region binding"/>
    <property type="evidence" value="ECO:0007669"/>
    <property type="project" value="TreeGrafter"/>
</dbReference>
<feature type="binding site" evidence="11">
    <location>
        <position position="105"/>
    </location>
    <ligand>
        <name>Zn(2+)</name>
        <dbReference type="ChEBI" id="CHEBI:29105"/>
    </ligand>
</feature>
<dbReference type="GO" id="GO:0045892">
    <property type="term" value="P:negative regulation of DNA-templated transcription"/>
    <property type="evidence" value="ECO:0007669"/>
    <property type="project" value="TreeGrafter"/>
</dbReference>
<feature type="binding site" evidence="11">
    <location>
        <position position="142"/>
    </location>
    <ligand>
        <name>Zn(2+)</name>
        <dbReference type="ChEBI" id="CHEBI:29105"/>
    </ligand>
</feature>
<comment type="subcellular location">
    <subcellularLocation>
        <location evidence="1">Cytoplasm</location>
    </subcellularLocation>
</comment>
<dbReference type="InterPro" id="IPR036388">
    <property type="entry name" value="WH-like_DNA-bd_sf"/>
</dbReference>
<dbReference type="AlphaFoldDB" id="A0A3M2M5F3"/>
<dbReference type="SUPFAM" id="SSF46785">
    <property type="entry name" value="Winged helix' DNA-binding domain"/>
    <property type="match status" value="1"/>
</dbReference>
<dbReference type="PANTHER" id="PTHR33202">
    <property type="entry name" value="ZINC UPTAKE REGULATION PROTEIN"/>
    <property type="match status" value="1"/>
</dbReference>
<dbReference type="Proteomes" id="UP000282674">
    <property type="component" value="Unassembled WGS sequence"/>
</dbReference>
<keyword evidence="10" id="KW-0804">Transcription</keyword>
<evidence type="ECO:0000256" key="9">
    <source>
        <dbReference type="ARBA" id="ARBA00023125"/>
    </source>
</evidence>
<protein>
    <submittedName>
        <fullName evidence="12">Transcriptional repressor</fullName>
    </submittedName>
</protein>
<dbReference type="CDD" id="cd07153">
    <property type="entry name" value="Fur_like"/>
    <property type="match status" value="1"/>
</dbReference>
<dbReference type="PANTHER" id="PTHR33202:SF18">
    <property type="entry name" value="TRANSCRIPTIONAL REGULATOR FURA"/>
    <property type="match status" value="1"/>
</dbReference>
<keyword evidence="6 11" id="KW-0862">Zinc</keyword>
<name>A0A3M2M5F3_9ACTN</name>
<keyword evidence="3" id="KW-0963">Cytoplasm</keyword>
<keyword evidence="8" id="KW-0805">Transcription regulation</keyword>
<evidence type="ECO:0000256" key="8">
    <source>
        <dbReference type="ARBA" id="ARBA00023015"/>
    </source>
</evidence>
<comment type="similarity">
    <text evidence="2">Belongs to the Fur family.</text>
</comment>
<dbReference type="Pfam" id="PF01475">
    <property type="entry name" value="FUR"/>
    <property type="match status" value="1"/>
</dbReference>
<feature type="binding site" evidence="11">
    <location>
        <position position="102"/>
    </location>
    <ligand>
        <name>Zn(2+)</name>
        <dbReference type="ChEBI" id="CHEBI:29105"/>
    </ligand>
</feature>
<dbReference type="InterPro" id="IPR043135">
    <property type="entry name" value="Fur_C"/>
</dbReference>
<dbReference type="InterPro" id="IPR036390">
    <property type="entry name" value="WH_DNA-bd_sf"/>
</dbReference>
<evidence type="ECO:0000256" key="4">
    <source>
        <dbReference type="ARBA" id="ARBA00022491"/>
    </source>
</evidence>
<evidence type="ECO:0000313" key="13">
    <source>
        <dbReference type="Proteomes" id="UP000282674"/>
    </source>
</evidence>
<keyword evidence="5 11" id="KW-0479">Metal-binding</keyword>
<dbReference type="Gene3D" id="1.10.10.10">
    <property type="entry name" value="Winged helix-like DNA-binding domain superfamily/Winged helix DNA-binding domain"/>
    <property type="match status" value="1"/>
</dbReference>
<dbReference type="Gene3D" id="3.30.1490.190">
    <property type="match status" value="1"/>
</dbReference>
<keyword evidence="13" id="KW-1185">Reference proteome</keyword>
<evidence type="ECO:0000256" key="5">
    <source>
        <dbReference type="ARBA" id="ARBA00022723"/>
    </source>
</evidence>
<evidence type="ECO:0000256" key="7">
    <source>
        <dbReference type="ARBA" id="ARBA00023004"/>
    </source>
</evidence>
<evidence type="ECO:0000256" key="10">
    <source>
        <dbReference type="ARBA" id="ARBA00023163"/>
    </source>
</evidence>
<evidence type="ECO:0000256" key="3">
    <source>
        <dbReference type="ARBA" id="ARBA00022490"/>
    </source>
</evidence>
<dbReference type="EMBL" id="RFFG01000016">
    <property type="protein sequence ID" value="RMI44917.1"/>
    <property type="molecule type" value="Genomic_DNA"/>
</dbReference>
<keyword evidence="4" id="KW-0678">Repressor</keyword>
<proteinExistence type="inferred from homology"/>
<evidence type="ECO:0000313" key="12">
    <source>
        <dbReference type="EMBL" id="RMI44917.1"/>
    </source>
</evidence>
<evidence type="ECO:0000256" key="1">
    <source>
        <dbReference type="ARBA" id="ARBA00004496"/>
    </source>
</evidence>
<organism evidence="12 13">
    <name type="scientific">Actinomadura harenae</name>
    <dbReference type="NCBI Taxonomy" id="2483351"/>
    <lineage>
        <taxon>Bacteria</taxon>
        <taxon>Bacillati</taxon>
        <taxon>Actinomycetota</taxon>
        <taxon>Actinomycetes</taxon>
        <taxon>Streptosporangiales</taxon>
        <taxon>Thermomonosporaceae</taxon>
        <taxon>Actinomadura</taxon>
    </lineage>
</organism>
<evidence type="ECO:0000256" key="2">
    <source>
        <dbReference type="ARBA" id="ARBA00007957"/>
    </source>
</evidence>
<dbReference type="GO" id="GO:0008270">
    <property type="term" value="F:zinc ion binding"/>
    <property type="evidence" value="ECO:0007669"/>
    <property type="project" value="TreeGrafter"/>
</dbReference>
<comment type="caution">
    <text evidence="12">The sequence shown here is derived from an EMBL/GenBank/DDBJ whole genome shotgun (WGS) entry which is preliminary data.</text>
</comment>
<accession>A0A3M2M5F3</accession>
<sequence>MSPLGPDPGTAAQHLSERLRRASLRVTKQRVAVLRVLEQHPHADAGFIICAVRERFGAISVQAAYDVLAALDTAGLVRRVELAGPPARYELRMENDHHHAVCRACGVIADIACATGDGSCLTPSAVHGFTITEVEVTYWGLCPSCTTT</sequence>
<dbReference type="InterPro" id="IPR002481">
    <property type="entry name" value="FUR"/>
</dbReference>
<keyword evidence="9" id="KW-0238">DNA-binding</keyword>
<comment type="cofactor">
    <cofactor evidence="11">
        <name>Zn(2+)</name>
        <dbReference type="ChEBI" id="CHEBI:29105"/>
    </cofactor>
    <text evidence="11">Binds 1 zinc ion per subunit.</text>
</comment>
<gene>
    <name evidence="12" type="ORF">EBO15_11625</name>
</gene>
<evidence type="ECO:0000256" key="11">
    <source>
        <dbReference type="PIRSR" id="PIRSR602481-1"/>
    </source>
</evidence>
<reference evidence="12 13" key="1">
    <citation type="submission" date="2018-10" db="EMBL/GenBank/DDBJ databases">
        <title>Isolation from soil.</title>
        <authorList>
            <person name="Hu J."/>
        </authorList>
    </citation>
    <scope>NUCLEOTIDE SEQUENCE [LARGE SCALE GENOMIC DNA]</scope>
    <source>
        <strain evidence="12 13">NEAU-Ht49</strain>
    </source>
</reference>
<keyword evidence="7" id="KW-0408">Iron</keyword>
<evidence type="ECO:0000256" key="6">
    <source>
        <dbReference type="ARBA" id="ARBA00022833"/>
    </source>
</evidence>
<dbReference type="GO" id="GO:1900376">
    <property type="term" value="P:regulation of secondary metabolite biosynthetic process"/>
    <property type="evidence" value="ECO:0007669"/>
    <property type="project" value="TreeGrafter"/>
</dbReference>
<dbReference type="OrthoDB" id="5242893at2"/>
<dbReference type="GO" id="GO:0005737">
    <property type="term" value="C:cytoplasm"/>
    <property type="evidence" value="ECO:0007669"/>
    <property type="project" value="UniProtKB-SubCell"/>
</dbReference>
<dbReference type="GO" id="GO:0003700">
    <property type="term" value="F:DNA-binding transcription factor activity"/>
    <property type="evidence" value="ECO:0007669"/>
    <property type="project" value="InterPro"/>
</dbReference>
<feature type="binding site" evidence="11">
    <location>
        <position position="145"/>
    </location>
    <ligand>
        <name>Zn(2+)</name>
        <dbReference type="ChEBI" id="CHEBI:29105"/>
    </ligand>
</feature>